<dbReference type="EMBL" id="GBRH01260782">
    <property type="protein sequence ID" value="JAD37113.1"/>
    <property type="molecule type" value="Transcribed_RNA"/>
</dbReference>
<organism evidence="1">
    <name type="scientific">Arundo donax</name>
    <name type="common">Giant reed</name>
    <name type="synonym">Donax arundinaceus</name>
    <dbReference type="NCBI Taxonomy" id="35708"/>
    <lineage>
        <taxon>Eukaryota</taxon>
        <taxon>Viridiplantae</taxon>
        <taxon>Streptophyta</taxon>
        <taxon>Embryophyta</taxon>
        <taxon>Tracheophyta</taxon>
        <taxon>Spermatophyta</taxon>
        <taxon>Magnoliopsida</taxon>
        <taxon>Liliopsida</taxon>
        <taxon>Poales</taxon>
        <taxon>Poaceae</taxon>
        <taxon>PACMAD clade</taxon>
        <taxon>Arundinoideae</taxon>
        <taxon>Arundineae</taxon>
        <taxon>Arundo</taxon>
    </lineage>
</organism>
<sequence length="15" mass="1682">MKCHLGMALGLQHSR</sequence>
<protein>
    <submittedName>
        <fullName evidence="1">Uncharacterized protein</fullName>
    </submittedName>
</protein>
<reference evidence="1" key="2">
    <citation type="journal article" date="2015" name="Data Brief">
        <title>Shoot transcriptome of the giant reed, Arundo donax.</title>
        <authorList>
            <person name="Barrero R.A."/>
            <person name="Guerrero F.D."/>
            <person name="Moolhuijzen P."/>
            <person name="Goolsby J.A."/>
            <person name="Tidwell J."/>
            <person name="Bellgard S.E."/>
            <person name="Bellgard M.I."/>
        </authorList>
    </citation>
    <scope>NUCLEOTIDE SEQUENCE</scope>
    <source>
        <tissue evidence="1">Shoot tissue taken approximately 20 cm above the soil surface</tissue>
    </source>
</reference>
<reference evidence="1" key="1">
    <citation type="submission" date="2014-09" db="EMBL/GenBank/DDBJ databases">
        <authorList>
            <person name="Magalhaes I.L.F."/>
            <person name="Oliveira U."/>
            <person name="Santos F.R."/>
            <person name="Vidigal T.H.D.A."/>
            <person name="Brescovit A.D."/>
            <person name="Santos A.J."/>
        </authorList>
    </citation>
    <scope>NUCLEOTIDE SEQUENCE</scope>
    <source>
        <tissue evidence="1">Shoot tissue taken approximately 20 cm above the soil surface</tissue>
    </source>
</reference>
<evidence type="ECO:0000313" key="1">
    <source>
        <dbReference type="EMBL" id="JAD37113.1"/>
    </source>
</evidence>
<proteinExistence type="predicted"/>
<name>A0A0A8ZHJ1_ARUDO</name>
<accession>A0A0A8ZHJ1</accession>